<keyword evidence="3 6" id="KW-0812">Transmembrane</keyword>
<name>A0A368H360_ANCCA</name>
<dbReference type="InterPro" id="IPR051068">
    <property type="entry name" value="MFS_Domain-Containing_Protein"/>
</dbReference>
<dbReference type="PANTHER" id="PTHR23510">
    <property type="entry name" value="INNER MEMBRANE TRANSPORT PROTEIN YAJR"/>
    <property type="match status" value="1"/>
</dbReference>
<evidence type="ECO:0008006" key="9">
    <source>
        <dbReference type="Google" id="ProtNLM"/>
    </source>
</evidence>
<dbReference type="EMBL" id="JOJR01000017">
    <property type="protein sequence ID" value="RCN51043.1"/>
    <property type="molecule type" value="Genomic_DNA"/>
</dbReference>
<dbReference type="AlphaFoldDB" id="A0A368H360"/>
<protein>
    <recommendedName>
        <fullName evidence="9">Major facilitator superfamily (MFS) profile domain-containing protein</fullName>
    </recommendedName>
</protein>
<dbReference type="GO" id="GO:0005765">
    <property type="term" value="C:lysosomal membrane"/>
    <property type="evidence" value="ECO:0007669"/>
    <property type="project" value="TreeGrafter"/>
</dbReference>
<keyword evidence="8" id="KW-1185">Reference proteome</keyword>
<keyword evidence="5 6" id="KW-0472">Membrane</keyword>
<evidence type="ECO:0000313" key="8">
    <source>
        <dbReference type="Proteomes" id="UP000252519"/>
    </source>
</evidence>
<feature type="transmembrane region" description="Helical" evidence="6">
    <location>
        <begin position="56"/>
        <end position="75"/>
    </location>
</feature>
<feature type="non-terminal residue" evidence="7">
    <location>
        <position position="1"/>
    </location>
</feature>
<comment type="caution">
    <text evidence="7">The sequence shown here is derived from an EMBL/GenBank/DDBJ whole genome shotgun (WGS) entry which is preliminary data.</text>
</comment>
<dbReference type="PANTHER" id="PTHR23510:SF3">
    <property type="entry name" value="MAJOR FACILITATOR SUPERFAMILY DOMAIN-CONTAINING PROTEIN 8"/>
    <property type="match status" value="1"/>
</dbReference>
<comment type="subcellular location">
    <subcellularLocation>
        <location evidence="1">Endomembrane system</location>
        <topology evidence="1">Multi-pass membrane protein</topology>
    </subcellularLocation>
</comment>
<dbReference type="OrthoDB" id="370281at2759"/>
<evidence type="ECO:0000313" key="7">
    <source>
        <dbReference type="EMBL" id="RCN51043.1"/>
    </source>
</evidence>
<evidence type="ECO:0000256" key="2">
    <source>
        <dbReference type="ARBA" id="ARBA00022448"/>
    </source>
</evidence>
<evidence type="ECO:0000256" key="4">
    <source>
        <dbReference type="ARBA" id="ARBA00022989"/>
    </source>
</evidence>
<evidence type="ECO:0000256" key="6">
    <source>
        <dbReference type="SAM" id="Phobius"/>
    </source>
</evidence>
<keyword evidence="4 6" id="KW-1133">Transmembrane helix</keyword>
<evidence type="ECO:0000256" key="5">
    <source>
        <dbReference type="ARBA" id="ARBA00023136"/>
    </source>
</evidence>
<evidence type="ECO:0000256" key="3">
    <source>
        <dbReference type="ARBA" id="ARBA00022692"/>
    </source>
</evidence>
<dbReference type="GO" id="GO:0012505">
    <property type="term" value="C:endomembrane system"/>
    <property type="evidence" value="ECO:0007669"/>
    <property type="project" value="UniProtKB-SubCell"/>
</dbReference>
<feature type="transmembrane region" description="Helical" evidence="6">
    <location>
        <begin position="31"/>
        <end position="50"/>
    </location>
</feature>
<gene>
    <name evidence="7" type="ORF">ANCCAN_02830</name>
</gene>
<dbReference type="Proteomes" id="UP000252519">
    <property type="component" value="Unassembled WGS sequence"/>
</dbReference>
<sequence length="77" mass="8250">VLGVNTVLRTYAVTASTVSDRSRSISLNSGSFALGLTIGPAIQIIFSPIGYPGTKLIGSLYLDMYTGLFIHTPFLKR</sequence>
<reference evidence="7 8" key="1">
    <citation type="submission" date="2014-10" db="EMBL/GenBank/DDBJ databases">
        <title>Draft genome of the hookworm Ancylostoma caninum.</title>
        <authorList>
            <person name="Mitreva M."/>
        </authorList>
    </citation>
    <scope>NUCLEOTIDE SEQUENCE [LARGE SCALE GENOMIC DNA]</scope>
    <source>
        <strain evidence="7 8">Baltimore</strain>
    </source>
</reference>
<accession>A0A368H360</accession>
<proteinExistence type="predicted"/>
<organism evidence="7 8">
    <name type="scientific">Ancylostoma caninum</name>
    <name type="common">Dog hookworm</name>
    <dbReference type="NCBI Taxonomy" id="29170"/>
    <lineage>
        <taxon>Eukaryota</taxon>
        <taxon>Metazoa</taxon>
        <taxon>Ecdysozoa</taxon>
        <taxon>Nematoda</taxon>
        <taxon>Chromadorea</taxon>
        <taxon>Rhabditida</taxon>
        <taxon>Rhabditina</taxon>
        <taxon>Rhabditomorpha</taxon>
        <taxon>Strongyloidea</taxon>
        <taxon>Ancylostomatidae</taxon>
        <taxon>Ancylostomatinae</taxon>
        <taxon>Ancylostoma</taxon>
    </lineage>
</organism>
<keyword evidence="2" id="KW-0813">Transport</keyword>
<evidence type="ECO:0000256" key="1">
    <source>
        <dbReference type="ARBA" id="ARBA00004127"/>
    </source>
</evidence>